<evidence type="ECO:0000259" key="1">
    <source>
        <dbReference type="Pfam" id="PF07969"/>
    </source>
</evidence>
<proteinExistence type="predicted"/>
<dbReference type="EMBL" id="JACLAW010000008">
    <property type="protein sequence ID" value="MBC2666173.1"/>
    <property type="molecule type" value="Genomic_DNA"/>
</dbReference>
<dbReference type="AlphaFoldDB" id="A0A7X1FSJ6"/>
<dbReference type="InterPro" id="IPR011059">
    <property type="entry name" value="Metal-dep_hydrolase_composite"/>
</dbReference>
<dbReference type="Gene3D" id="3.10.310.70">
    <property type="match status" value="1"/>
</dbReference>
<dbReference type="InterPro" id="IPR013108">
    <property type="entry name" value="Amidohydro_3"/>
</dbReference>
<dbReference type="Proteomes" id="UP000566813">
    <property type="component" value="Unassembled WGS sequence"/>
</dbReference>
<accession>A0A7X1FSJ6</accession>
<gene>
    <name evidence="2" type="ORF">H7F51_11660</name>
</gene>
<dbReference type="SUPFAM" id="SSF51338">
    <property type="entry name" value="Composite domain of metallo-dependent hydrolases"/>
    <property type="match status" value="1"/>
</dbReference>
<reference evidence="2 3" key="1">
    <citation type="submission" date="2020-08" db="EMBL/GenBank/DDBJ databases">
        <title>The genome sequence of type strain Novosphingobium flavum NBRC 111647.</title>
        <authorList>
            <person name="Liu Y."/>
        </authorList>
    </citation>
    <scope>NUCLEOTIDE SEQUENCE [LARGE SCALE GENOMIC DNA]</scope>
    <source>
        <strain evidence="2 3">NBRC 111647</strain>
    </source>
</reference>
<comment type="caution">
    <text evidence="2">The sequence shown here is derived from an EMBL/GenBank/DDBJ whole genome shotgun (WGS) entry which is preliminary data.</text>
</comment>
<dbReference type="Gene3D" id="2.30.40.10">
    <property type="entry name" value="Urease, subunit C, domain 1"/>
    <property type="match status" value="1"/>
</dbReference>
<dbReference type="InterPro" id="IPR033932">
    <property type="entry name" value="YtcJ-like"/>
</dbReference>
<name>A0A7X1FSJ6_9SPHN</name>
<protein>
    <submittedName>
        <fullName evidence="2">Amidohydrolase</fullName>
    </submittedName>
</protein>
<keyword evidence="2" id="KW-0378">Hydrolase</keyword>
<dbReference type="PANTHER" id="PTHR22642">
    <property type="entry name" value="IMIDAZOLONEPROPIONASE"/>
    <property type="match status" value="1"/>
</dbReference>
<organism evidence="2 3">
    <name type="scientific">Novosphingobium flavum</name>
    <dbReference type="NCBI Taxonomy" id="1778672"/>
    <lineage>
        <taxon>Bacteria</taxon>
        <taxon>Pseudomonadati</taxon>
        <taxon>Pseudomonadota</taxon>
        <taxon>Alphaproteobacteria</taxon>
        <taxon>Sphingomonadales</taxon>
        <taxon>Sphingomonadaceae</taxon>
        <taxon>Novosphingobium</taxon>
    </lineage>
</organism>
<dbReference type="Pfam" id="PF07969">
    <property type="entry name" value="Amidohydro_3"/>
    <property type="match status" value="1"/>
</dbReference>
<dbReference type="SUPFAM" id="SSF51556">
    <property type="entry name" value="Metallo-dependent hydrolases"/>
    <property type="match status" value="1"/>
</dbReference>
<dbReference type="PANTHER" id="PTHR22642:SF2">
    <property type="entry name" value="PROTEIN LONG AFTER FAR-RED 3"/>
    <property type="match status" value="1"/>
</dbReference>
<dbReference type="InterPro" id="IPR032466">
    <property type="entry name" value="Metal_Hydrolase"/>
</dbReference>
<evidence type="ECO:0000313" key="2">
    <source>
        <dbReference type="EMBL" id="MBC2666173.1"/>
    </source>
</evidence>
<dbReference type="CDD" id="cd01300">
    <property type="entry name" value="YtcJ_like"/>
    <property type="match status" value="1"/>
</dbReference>
<dbReference type="GO" id="GO:0016810">
    <property type="term" value="F:hydrolase activity, acting on carbon-nitrogen (but not peptide) bonds"/>
    <property type="evidence" value="ECO:0007669"/>
    <property type="project" value="InterPro"/>
</dbReference>
<evidence type="ECO:0000313" key="3">
    <source>
        <dbReference type="Proteomes" id="UP000566813"/>
    </source>
</evidence>
<sequence length="520" mass="56576">MIYFNGKVLTVDRVFSTAGAFAVRGDRFVAVGSDAQVRRLAARSTRLVDLKGATVVPGFADSHDHLWNSARFEFHGVNLIGVRSVAVMQDRLRAALAKEPPGRALFTSLGWSISPAPTRQDLDAVSATTPIILLSSRHASGVVNTAALRQLGITRSNPSYKGGKVPVDGTGEPTGVLPGYPLSLTMVHDLLPPPTPAEQDDFLGKGMAQRNALGITSTHELALWPDGRAGLERMRREGKLTLRMALGLEFPDEDRTDEAVAALPRPDRRDPWLFIDSIGEEPWVPGMATLPDYTALLRKERQLGWRPAPHVSADKARGATYDEALDQTLAAFEAVDRTAPLRAQRWYVEHAPFATPAEIARLSRLGAIVSVQDSGYEPMAPPPLPPERMARQNPLRSLLDQGIVVIGGSDYRTATAEEPAPNNPMNLIYFYTTRRNKAGGLTAPAERISRAEALRILTANPAYATFEEGRKGRIAPGLLADFVILDHDLMTVPDEALLKIRPLATFVGGRRVYAAPGGRF</sequence>
<keyword evidence="3" id="KW-1185">Reference proteome</keyword>
<dbReference type="Gene3D" id="3.20.20.140">
    <property type="entry name" value="Metal-dependent hydrolases"/>
    <property type="match status" value="1"/>
</dbReference>
<dbReference type="RefSeq" id="WP_185664470.1">
    <property type="nucleotide sequence ID" value="NZ_JACLAW010000008.1"/>
</dbReference>
<feature type="domain" description="Amidohydrolase 3" evidence="1">
    <location>
        <begin position="47"/>
        <end position="513"/>
    </location>
</feature>